<keyword evidence="3" id="KW-0813">Transport</keyword>
<keyword evidence="5" id="KW-0812">Transmembrane</keyword>
<name>A0A1I5AEN1_9FLAO</name>
<evidence type="ECO:0000256" key="2">
    <source>
        <dbReference type="ARBA" id="ARBA00007613"/>
    </source>
</evidence>
<keyword evidence="7" id="KW-0998">Cell outer membrane</keyword>
<dbReference type="GO" id="GO:0009279">
    <property type="term" value="C:cell outer membrane"/>
    <property type="evidence" value="ECO:0007669"/>
    <property type="project" value="UniProtKB-SubCell"/>
</dbReference>
<dbReference type="Gene3D" id="1.20.1600.10">
    <property type="entry name" value="Outer membrane efflux proteins (OEP)"/>
    <property type="match status" value="1"/>
</dbReference>
<comment type="subcellular location">
    <subcellularLocation>
        <location evidence="1">Cell outer membrane</location>
    </subcellularLocation>
</comment>
<dbReference type="EMBL" id="FOUZ01000016">
    <property type="protein sequence ID" value="SFN60897.1"/>
    <property type="molecule type" value="Genomic_DNA"/>
</dbReference>
<dbReference type="GO" id="GO:1990281">
    <property type="term" value="C:efflux pump complex"/>
    <property type="evidence" value="ECO:0007669"/>
    <property type="project" value="TreeGrafter"/>
</dbReference>
<comment type="similarity">
    <text evidence="2">Belongs to the outer membrane factor (OMF) (TC 1.B.17) family.</text>
</comment>
<evidence type="ECO:0000256" key="5">
    <source>
        <dbReference type="ARBA" id="ARBA00022692"/>
    </source>
</evidence>
<evidence type="ECO:0000256" key="4">
    <source>
        <dbReference type="ARBA" id="ARBA00022452"/>
    </source>
</evidence>
<dbReference type="GO" id="GO:0015288">
    <property type="term" value="F:porin activity"/>
    <property type="evidence" value="ECO:0007669"/>
    <property type="project" value="TreeGrafter"/>
</dbReference>
<keyword evidence="9" id="KW-1185">Reference proteome</keyword>
<dbReference type="RefSeq" id="WP_092909869.1">
    <property type="nucleotide sequence ID" value="NZ_FOUZ01000016.1"/>
</dbReference>
<organism evidence="8 9">
    <name type="scientific">Algoriella xinjiangensis</name>
    <dbReference type="NCBI Taxonomy" id="684065"/>
    <lineage>
        <taxon>Bacteria</taxon>
        <taxon>Pseudomonadati</taxon>
        <taxon>Bacteroidota</taxon>
        <taxon>Flavobacteriia</taxon>
        <taxon>Flavobacteriales</taxon>
        <taxon>Weeksellaceae</taxon>
        <taxon>Algoriella</taxon>
    </lineage>
</organism>
<evidence type="ECO:0000256" key="1">
    <source>
        <dbReference type="ARBA" id="ARBA00004442"/>
    </source>
</evidence>
<dbReference type="SUPFAM" id="SSF56954">
    <property type="entry name" value="Outer membrane efflux proteins (OEP)"/>
    <property type="match status" value="1"/>
</dbReference>
<keyword evidence="4" id="KW-1134">Transmembrane beta strand</keyword>
<dbReference type="AlphaFoldDB" id="A0A1I5AEN1"/>
<reference evidence="9" key="1">
    <citation type="submission" date="2016-10" db="EMBL/GenBank/DDBJ databases">
        <authorList>
            <person name="Varghese N."/>
            <person name="Submissions S."/>
        </authorList>
    </citation>
    <scope>NUCLEOTIDE SEQUENCE [LARGE SCALE GENOMIC DNA]</scope>
    <source>
        <strain evidence="9">XJ109</strain>
    </source>
</reference>
<evidence type="ECO:0000256" key="7">
    <source>
        <dbReference type="ARBA" id="ARBA00023237"/>
    </source>
</evidence>
<dbReference type="STRING" id="684065.SAMN05421738_11665"/>
<accession>A0A1I5AEN1</accession>
<dbReference type="Proteomes" id="UP000199149">
    <property type="component" value="Unassembled WGS sequence"/>
</dbReference>
<keyword evidence="6" id="KW-0472">Membrane</keyword>
<dbReference type="OrthoDB" id="367883at2"/>
<proteinExistence type="inferred from homology"/>
<dbReference type="InterPro" id="IPR003423">
    <property type="entry name" value="OMP_efflux"/>
</dbReference>
<evidence type="ECO:0000256" key="3">
    <source>
        <dbReference type="ARBA" id="ARBA00022448"/>
    </source>
</evidence>
<dbReference type="PANTHER" id="PTHR30026">
    <property type="entry name" value="OUTER MEMBRANE PROTEIN TOLC"/>
    <property type="match status" value="1"/>
</dbReference>
<dbReference type="Pfam" id="PF02321">
    <property type="entry name" value="OEP"/>
    <property type="match status" value="2"/>
</dbReference>
<evidence type="ECO:0000313" key="8">
    <source>
        <dbReference type="EMBL" id="SFN60897.1"/>
    </source>
</evidence>
<dbReference type="GO" id="GO:0015562">
    <property type="term" value="F:efflux transmembrane transporter activity"/>
    <property type="evidence" value="ECO:0007669"/>
    <property type="project" value="InterPro"/>
</dbReference>
<gene>
    <name evidence="8" type="ORF">SAMN05421738_11665</name>
</gene>
<evidence type="ECO:0000313" key="9">
    <source>
        <dbReference type="Proteomes" id="UP000199149"/>
    </source>
</evidence>
<sequence length="437" mass="48840">MKRFKLLLSVFFVGIFYISKAQDVVSLKDAVIFALENKADAKRADLAIKKAEYKIDEAKAGALPQVNGNVGLQYNPIIQETALTMNGETMVIKMGQPWNSNIGVNVYQAIFDQRVFTGLKAAKSTREFYQINADLTDEQIIERVATAYYQVFVQEEKLKTIDKSLENTTKVKNVIKSLVDNGLAKPIDLDRVIVQLNNISSSRQQLVNAVQITKNALKFYMGYPIKQEINLEEVAIEPNLLILEDEINTSTRTEFKVLEKQKELLGFAKEAEKANLYPTVGLSGNYGLQGFGEKFVTSKNYTWSDLASIGLSVKVPIFTGGSTKAKINQAEIDLLDIQEQMNDTKLGLDLEYQNAKSQIENTLKSVDIQRENVLLAEKVLSNTQSNYQHGLATLTEIIDSENALTDARNNYSNALLEYKIAEVALIKAKGDLKTLIQ</sequence>
<protein>
    <submittedName>
        <fullName evidence="8">Outer membrane protein TolC</fullName>
    </submittedName>
</protein>
<dbReference type="InterPro" id="IPR051906">
    <property type="entry name" value="TolC-like"/>
</dbReference>
<dbReference type="PANTHER" id="PTHR30026:SF20">
    <property type="entry name" value="OUTER MEMBRANE PROTEIN TOLC"/>
    <property type="match status" value="1"/>
</dbReference>
<evidence type="ECO:0000256" key="6">
    <source>
        <dbReference type="ARBA" id="ARBA00023136"/>
    </source>
</evidence>